<dbReference type="Proteomes" id="UP001595075">
    <property type="component" value="Unassembled WGS sequence"/>
</dbReference>
<name>A0ABR4CXD7_9HELO</name>
<gene>
    <name evidence="1" type="ORF">VTL71DRAFT_7811</name>
</gene>
<accession>A0ABR4CXD7</accession>
<keyword evidence="2" id="KW-1185">Reference proteome</keyword>
<reference evidence="1 2" key="1">
    <citation type="journal article" date="2024" name="Commun. Biol.">
        <title>Comparative genomic analysis of thermophilic fungi reveals convergent evolutionary adaptations and gene losses.</title>
        <authorList>
            <person name="Steindorff A.S."/>
            <person name="Aguilar-Pontes M.V."/>
            <person name="Robinson A.J."/>
            <person name="Andreopoulos B."/>
            <person name="LaButti K."/>
            <person name="Kuo A."/>
            <person name="Mondo S."/>
            <person name="Riley R."/>
            <person name="Otillar R."/>
            <person name="Haridas S."/>
            <person name="Lipzen A."/>
            <person name="Grimwood J."/>
            <person name="Schmutz J."/>
            <person name="Clum A."/>
            <person name="Reid I.D."/>
            <person name="Moisan M.C."/>
            <person name="Butler G."/>
            <person name="Nguyen T.T.M."/>
            <person name="Dewar K."/>
            <person name="Conant G."/>
            <person name="Drula E."/>
            <person name="Henrissat B."/>
            <person name="Hansel C."/>
            <person name="Singer S."/>
            <person name="Hutchinson M.I."/>
            <person name="de Vries R.P."/>
            <person name="Natvig D.O."/>
            <person name="Powell A.J."/>
            <person name="Tsang A."/>
            <person name="Grigoriev I.V."/>
        </authorList>
    </citation>
    <scope>NUCLEOTIDE SEQUENCE [LARGE SCALE GENOMIC DNA]</scope>
    <source>
        <strain evidence="1 2">CBS 494.80</strain>
    </source>
</reference>
<feature type="non-terminal residue" evidence="1">
    <location>
        <position position="82"/>
    </location>
</feature>
<evidence type="ECO:0000313" key="2">
    <source>
        <dbReference type="Proteomes" id="UP001595075"/>
    </source>
</evidence>
<dbReference type="EMBL" id="JAZHXI010000002">
    <property type="protein sequence ID" value="KAL2074033.1"/>
    <property type="molecule type" value="Genomic_DNA"/>
</dbReference>
<organism evidence="1 2">
    <name type="scientific">Oculimacula yallundae</name>
    <dbReference type="NCBI Taxonomy" id="86028"/>
    <lineage>
        <taxon>Eukaryota</taxon>
        <taxon>Fungi</taxon>
        <taxon>Dikarya</taxon>
        <taxon>Ascomycota</taxon>
        <taxon>Pezizomycotina</taxon>
        <taxon>Leotiomycetes</taxon>
        <taxon>Helotiales</taxon>
        <taxon>Ploettnerulaceae</taxon>
        <taxon>Oculimacula</taxon>
    </lineage>
</organism>
<sequence>MDIAAHWLRSSCGQIRGHRTALIGILEDSERLQINLFLLIFDIVSSVVVPLFQASSQTKRRCTVYNTRVTSYQEYLNPAYAA</sequence>
<protein>
    <submittedName>
        <fullName evidence="1">Uncharacterized protein</fullName>
    </submittedName>
</protein>
<proteinExistence type="predicted"/>
<evidence type="ECO:0000313" key="1">
    <source>
        <dbReference type="EMBL" id="KAL2074033.1"/>
    </source>
</evidence>
<comment type="caution">
    <text evidence="1">The sequence shown here is derived from an EMBL/GenBank/DDBJ whole genome shotgun (WGS) entry which is preliminary data.</text>
</comment>